<gene>
    <name evidence="1" type="ORF">GCM10007414_03400</name>
</gene>
<dbReference type="InterPro" id="IPR016876">
    <property type="entry name" value="UCP028234"/>
</dbReference>
<dbReference type="Gene3D" id="3.40.50.150">
    <property type="entry name" value="Vaccinia Virus protein VP39"/>
    <property type="match status" value="1"/>
</dbReference>
<dbReference type="PANTHER" id="PTHR38451:SF1">
    <property type="entry name" value="TRNA (ADENINE(22)-N(1))-METHYLTRANSFERASE"/>
    <property type="match status" value="1"/>
</dbReference>
<dbReference type="PANTHER" id="PTHR38451">
    <property type="entry name" value="TRNA (ADENINE(22)-N(1))-METHYLTRANSFERASE"/>
    <property type="match status" value="1"/>
</dbReference>
<dbReference type="PIRSF" id="PIRSF028234">
    <property type="entry name" value="UCP028234"/>
    <property type="match status" value="1"/>
</dbReference>
<keyword evidence="1" id="KW-0808">Transferase</keyword>
<dbReference type="RefSeq" id="WP_055731376.1">
    <property type="nucleotide sequence ID" value="NZ_BMDY01000002.1"/>
</dbReference>
<sequence>MKLSPRLNAINQLITEPYTHIWDCCCDHGFLGAHLLQKGMAETVHFVDSVPSICQQLENKLARFSPPMQNLSSPQWQVHCADAATLKLADCAQQLVIIAGVGGELCSKLLAGLLEHNAPLDFDIIVCPVHEQFQLRQFLITKGLRLVSEQIVEDKQRYYEVLHLSRHAKQPLTSTGKMWDLKLAAHQHYLGKTIKHYQQRSRSITHPALQAYLKIQQDTPLT</sequence>
<dbReference type="Proteomes" id="UP000651977">
    <property type="component" value="Unassembled WGS sequence"/>
</dbReference>
<dbReference type="GO" id="GO:0032259">
    <property type="term" value="P:methylation"/>
    <property type="evidence" value="ECO:0007669"/>
    <property type="project" value="UniProtKB-KW"/>
</dbReference>
<keyword evidence="1" id="KW-0489">Methyltransferase</keyword>
<organism evidence="1 2">
    <name type="scientific">Agarivorans gilvus</name>
    <dbReference type="NCBI Taxonomy" id="680279"/>
    <lineage>
        <taxon>Bacteria</taxon>
        <taxon>Pseudomonadati</taxon>
        <taxon>Pseudomonadota</taxon>
        <taxon>Gammaproteobacteria</taxon>
        <taxon>Alteromonadales</taxon>
        <taxon>Alteromonadaceae</taxon>
        <taxon>Agarivorans</taxon>
    </lineage>
</organism>
<dbReference type="GO" id="GO:0008168">
    <property type="term" value="F:methyltransferase activity"/>
    <property type="evidence" value="ECO:0007669"/>
    <property type="project" value="UniProtKB-KW"/>
</dbReference>
<keyword evidence="2" id="KW-1185">Reference proteome</keyword>
<reference evidence="2" key="1">
    <citation type="journal article" date="2019" name="Int. J. Syst. Evol. Microbiol.">
        <title>The Global Catalogue of Microorganisms (GCM) 10K type strain sequencing project: providing services to taxonomists for standard genome sequencing and annotation.</title>
        <authorList>
            <consortium name="The Broad Institute Genomics Platform"/>
            <consortium name="The Broad Institute Genome Sequencing Center for Infectious Disease"/>
            <person name="Wu L."/>
            <person name="Ma J."/>
        </authorList>
    </citation>
    <scope>NUCLEOTIDE SEQUENCE [LARGE SCALE GENOMIC DNA]</scope>
    <source>
        <strain evidence="2">CGMCC 1.10131</strain>
    </source>
</reference>
<dbReference type="SUPFAM" id="SSF53335">
    <property type="entry name" value="S-adenosyl-L-methionine-dependent methyltransferases"/>
    <property type="match status" value="1"/>
</dbReference>
<comment type="caution">
    <text evidence="1">The sequence shown here is derived from an EMBL/GenBank/DDBJ whole genome shotgun (WGS) entry which is preliminary data.</text>
</comment>
<evidence type="ECO:0000313" key="2">
    <source>
        <dbReference type="Proteomes" id="UP000651977"/>
    </source>
</evidence>
<dbReference type="InterPro" id="IPR029063">
    <property type="entry name" value="SAM-dependent_MTases_sf"/>
</dbReference>
<dbReference type="Pfam" id="PF12847">
    <property type="entry name" value="Methyltransf_18"/>
    <property type="match status" value="1"/>
</dbReference>
<name>A0ABQ1HX72_9ALTE</name>
<proteinExistence type="predicted"/>
<evidence type="ECO:0000313" key="1">
    <source>
        <dbReference type="EMBL" id="GGA94048.1"/>
    </source>
</evidence>
<dbReference type="EMBL" id="BMDY01000002">
    <property type="protein sequence ID" value="GGA94048.1"/>
    <property type="molecule type" value="Genomic_DNA"/>
</dbReference>
<protein>
    <submittedName>
        <fullName evidence="1">SAM-dependent methyltransferase</fullName>
    </submittedName>
</protein>
<accession>A0ABQ1HX72</accession>